<reference evidence="5" key="3">
    <citation type="journal article" date="2017" name="Nature">
        <title>Genome sequence of the progenitor of the wheat D genome Aegilops tauschii.</title>
        <authorList>
            <person name="Luo M.C."/>
            <person name="Gu Y.Q."/>
            <person name="Puiu D."/>
            <person name="Wang H."/>
            <person name="Twardziok S.O."/>
            <person name="Deal K.R."/>
            <person name="Huo N."/>
            <person name="Zhu T."/>
            <person name="Wang L."/>
            <person name="Wang Y."/>
            <person name="McGuire P.E."/>
            <person name="Liu S."/>
            <person name="Long H."/>
            <person name="Ramasamy R.K."/>
            <person name="Rodriguez J.C."/>
            <person name="Van S.L."/>
            <person name="Yuan L."/>
            <person name="Wang Z."/>
            <person name="Xia Z."/>
            <person name="Xiao L."/>
            <person name="Anderson O.D."/>
            <person name="Ouyang S."/>
            <person name="Liang Y."/>
            <person name="Zimin A.V."/>
            <person name="Pertea G."/>
            <person name="Qi P."/>
            <person name="Bennetzen J.L."/>
            <person name="Dai X."/>
            <person name="Dawson M.W."/>
            <person name="Muller H.G."/>
            <person name="Kugler K."/>
            <person name="Rivarola-Duarte L."/>
            <person name="Spannagl M."/>
            <person name="Mayer K.F.X."/>
            <person name="Lu F.H."/>
            <person name="Bevan M.W."/>
            <person name="Leroy P."/>
            <person name="Li P."/>
            <person name="You F.M."/>
            <person name="Sun Q."/>
            <person name="Liu Z."/>
            <person name="Lyons E."/>
            <person name="Wicker T."/>
            <person name="Salzberg S.L."/>
            <person name="Devos K.M."/>
            <person name="Dvorak J."/>
        </authorList>
    </citation>
    <scope>NUCLEOTIDE SEQUENCE [LARGE SCALE GENOMIC DNA]</scope>
    <source>
        <strain evidence="5">cv. AL8/78</strain>
    </source>
</reference>
<dbReference type="Proteomes" id="UP000015105">
    <property type="component" value="Chromosome 6D"/>
</dbReference>
<accession>A0A453N176</accession>
<sequence length="165" mass="17236">EFFLQVLCSHKSGRFVRIMDEIAALGLQITSVNVTSYNKLVLNVFRAVVRPALAGDPRRADRHCCILLIGIHGWFADEGQRGGGAGGQGEGLAAGGDEGDVRRGRRVVVPAPPAAADEREARWHGRAGGAGGGRGPLPAAPPGAGRISPPASAVPRHGLIDSLYY</sequence>
<feature type="domain" description="Plant bHLH transcription factor ACT-like" evidence="4">
    <location>
        <begin position="2"/>
        <end position="45"/>
    </location>
</feature>
<organism evidence="5 6">
    <name type="scientific">Aegilops tauschii subsp. strangulata</name>
    <name type="common">Goatgrass</name>
    <dbReference type="NCBI Taxonomy" id="200361"/>
    <lineage>
        <taxon>Eukaryota</taxon>
        <taxon>Viridiplantae</taxon>
        <taxon>Streptophyta</taxon>
        <taxon>Embryophyta</taxon>
        <taxon>Tracheophyta</taxon>
        <taxon>Spermatophyta</taxon>
        <taxon>Magnoliopsida</taxon>
        <taxon>Liliopsida</taxon>
        <taxon>Poales</taxon>
        <taxon>Poaceae</taxon>
        <taxon>BOP clade</taxon>
        <taxon>Pooideae</taxon>
        <taxon>Triticodae</taxon>
        <taxon>Triticeae</taxon>
        <taxon>Triticinae</taxon>
        <taxon>Aegilops</taxon>
    </lineage>
</organism>
<dbReference type="Gramene" id="AET6Gv20178800.10">
    <property type="protein sequence ID" value="AET6Gv20178800.10"/>
    <property type="gene ID" value="AET6Gv20178800"/>
</dbReference>
<keyword evidence="2" id="KW-0539">Nucleus</keyword>
<dbReference type="Pfam" id="PF22754">
    <property type="entry name" value="bHLH-TF_ACT-like_plant"/>
    <property type="match status" value="1"/>
</dbReference>
<evidence type="ECO:0000256" key="3">
    <source>
        <dbReference type="SAM" id="MobiDB-lite"/>
    </source>
</evidence>
<keyword evidence="6" id="KW-1185">Reference proteome</keyword>
<dbReference type="EnsemblPlants" id="AET6Gv20178800.10">
    <property type="protein sequence ID" value="AET6Gv20178800.10"/>
    <property type="gene ID" value="AET6Gv20178800"/>
</dbReference>
<evidence type="ECO:0000259" key="4">
    <source>
        <dbReference type="Pfam" id="PF22754"/>
    </source>
</evidence>
<reference evidence="5" key="5">
    <citation type="journal article" date="2021" name="G3 (Bethesda)">
        <title>Aegilops tauschii genome assembly Aet v5.0 features greater sequence contiguity and improved annotation.</title>
        <authorList>
            <person name="Wang L."/>
            <person name="Zhu T."/>
            <person name="Rodriguez J.C."/>
            <person name="Deal K.R."/>
            <person name="Dubcovsky J."/>
            <person name="McGuire P.E."/>
            <person name="Lux T."/>
            <person name="Spannagl M."/>
            <person name="Mayer K.F.X."/>
            <person name="Baldrich P."/>
            <person name="Meyers B.C."/>
            <person name="Huo N."/>
            <person name="Gu Y.Q."/>
            <person name="Zhou H."/>
            <person name="Devos K.M."/>
            <person name="Bennetzen J.L."/>
            <person name="Unver T."/>
            <person name="Budak H."/>
            <person name="Gulick P.J."/>
            <person name="Galiba G."/>
            <person name="Kalapos B."/>
            <person name="Nelson D.R."/>
            <person name="Li P."/>
            <person name="You F.M."/>
            <person name="Luo M.C."/>
            <person name="Dvorak J."/>
        </authorList>
    </citation>
    <scope>NUCLEOTIDE SEQUENCE [LARGE SCALE GENOMIC DNA]</scope>
    <source>
        <strain evidence="5">cv. AL8/78</strain>
    </source>
</reference>
<dbReference type="InterPro" id="IPR054502">
    <property type="entry name" value="bHLH-TF_ACT-like_plant"/>
</dbReference>
<feature type="compositionally biased region" description="Gly residues" evidence="3">
    <location>
        <begin position="82"/>
        <end position="96"/>
    </location>
</feature>
<dbReference type="GO" id="GO:0005634">
    <property type="term" value="C:nucleus"/>
    <property type="evidence" value="ECO:0007669"/>
    <property type="project" value="UniProtKB-SubCell"/>
</dbReference>
<evidence type="ECO:0000313" key="5">
    <source>
        <dbReference type="EnsemblPlants" id="AET6Gv20178800.10"/>
    </source>
</evidence>
<comment type="subcellular location">
    <subcellularLocation>
        <location evidence="1">Nucleus</location>
    </subcellularLocation>
</comment>
<evidence type="ECO:0000256" key="1">
    <source>
        <dbReference type="ARBA" id="ARBA00004123"/>
    </source>
</evidence>
<dbReference type="AlphaFoldDB" id="A0A453N176"/>
<reference evidence="5" key="4">
    <citation type="submission" date="2019-03" db="UniProtKB">
        <authorList>
            <consortium name="EnsemblPlants"/>
        </authorList>
    </citation>
    <scope>IDENTIFICATION</scope>
</reference>
<evidence type="ECO:0000256" key="2">
    <source>
        <dbReference type="ARBA" id="ARBA00023242"/>
    </source>
</evidence>
<evidence type="ECO:0000313" key="6">
    <source>
        <dbReference type="Proteomes" id="UP000015105"/>
    </source>
</evidence>
<feature type="region of interest" description="Disordered" evidence="3">
    <location>
        <begin position="82"/>
        <end position="153"/>
    </location>
</feature>
<reference evidence="6" key="2">
    <citation type="journal article" date="2017" name="Nat. Plants">
        <title>The Aegilops tauschii genome reveals multiple impacts of transposons.</title>
        <authorList>
            <person name="Zhao G."/>
            <person name="Zou C."/>
            <person name="Li K."/>
            <person name="Wang K."/>
            <person name="Li T."/>
            <person name="Gao L."/>
            <person name="Zhang X."/>
            <person name="Wang H."/>
            <person name="Yang Z."/>
            <person name="Liu X."/>
            <person name="Jiang W."/>
            <person name="Mao L."/>
            <person name="Kong X."/>
            <person name="Jiao Y."/>
            <person name="Jia J."/>
        </authorList>
    </citation>
    <scope>NUCLEOTIDE SEQUENCE [LARGE SCALE GENOMIC DNA]</scope>
    <source>
        <strain evidence="6">cv. AL8/78</strain>
    </source>
</reference>
<protein>
    <recommendedName>
        <fullName evidence="4">Plant bHLH transcription factor ACT-like domain-containing protein</fullName>
    </recommendedName>
</protein>
<proteinExistence type="predicted"/>
<name>A0A453N176_AEGTS</name>
<feature type="compositionally biased region" description="Gly residues" evidence="3">
    <location>
        <begin position="126"/>
        <end position="135"/>
    </location>
</feature>
<reference evidence="6" key="1">
    <citation type="journal article" date="2014" name="Science">
        <title>Ancient hybridizations among the ancestral genomes of bread wheat.</title>
        <authorList>
            <consortium name="International Wheat Genome Sequencing Consortium,"/>
            <person name="Marcussen T."/>
            <person name="Sandve S.R."/>
            <person name="Heier L."/>
            <person name="Spannagl M."/>
            <person name="Pfeifer M."/>
            <person name="Jakobsen K.S."/>
            <person name="Wulff B.B."/>
            <person name="Steuernagel B."/>
            <person name="Mayer K.F."/>
            <person name="Olsen O.A."/>
        </authorList>
    </citation>
    <scope>NUCLEOTIDE SEQUENCE [LARGE SCALE GENOMIC DNA]</scope>
    <source>
        <strain evidence="6">cv. AL8/78</strain>
    </source>
</reference>